<gene>
    <name evidence="1" type="ORF">H4683_002931</name>
</gene>
<protein>
    <submittedName>
        <fullName evidence="1">Uncharacterized protein</fullName>
    </submittedName>
</protein>
<dbReference type="RefSeq" id="WP_192599500.1">
    <property type="nucleotide sequence ID" value="NZ_JADBEL010000017.1"/>
</dbReference>
<reference evidence="1" key="1">
    <citation type="submission" date="2020-10" db="EMBL/GenBank/DDBJ databases">
        <title>Genomic Encyclopedia of Type Strains, Phase IV (KMG-IV): sequencing the most valuable type-strain genomes for metagenomic binning, comparative biology and taxonomic classification.</title>
        <authorList>
            <person name="Goeker M."/>
        </authorList>
    </citation>
    <scope>NUCLEOTIDE SEQUENCE</scope>
    <source>
        <strain evidence="1">DSM 13886</strain>
    </source>
</reference>
<accession>A0A927R456</accession>
<dbReference type="Proteomes" id="UP000658225">
    <property type="component" value="Unassembled WGS sequence"/>
</dbReference>
<comment type="caution">
    <text evidence="1">The sequence shown here is derived from an EMBL/GenBank/DDBJ whole genome shotgun (WGS) entry which is preliminary data.</text>
</comment>
<dbReference type="AlphaFoldDB" id="A0A927R456"/>
<evidence type="ECO:0000313" key="2">
    <source>
        <dbReference type="Proteomes" id="UP000658225"/>
    </source>
</evidence>
<name>A0A927R456_9BACL</name>
<proteinExistence type="predicted"/>
<dbReference type="EMBL" id="JADBEL010000017">
    <property type="protein sequence ID" value="MBE1555811.1"/>
    <property type="molecule type" value="Genomic_DNA"/>
</dbReference>
<organism evidence="1 2">
    <name type="scientific">Sporosarcina limicola</name>
    <dbReference type="NCBI Taxonomy" id="34101"/>
    <lineage>
        <taxon>Bacteria</taxon>
        <taxon>Bacillati</taxon>
        <taxon>Bacillota</taxon>
        <taxon>Bacilli</taxon>
        <taxon>Bacillales</taxon>
        <taxon>Caryophanaceae</taxon>
        <taxon>Sporosarcina</taxon>
    </lineage>
</organism>
<evidence type="ECO:0000313" key="1">
    <source>
        <dbReference type="EMBL" id="MBE1555811.1"/>
    </source>
</evidence>
<keyword evidence="2" id="KW-1185">Reference proteome</keyword>
<sequence>MNQSQRAIHSDKRQWLDKVHQQRKDRSLTIGIQTIDFLVEQGIPVTYHNISKHSKAFDEKGKGIHQNTIKRNEELHSYYQKHSRTYKVKNTRKKPVIPSTFDEASLRRISSERDVTIAKKRYMQLSKEELVNRLVAVEKYVAENQERWVTNQFEQFK</sequence>